<feature type="compositionally biased region" description="Acidic residues" evidence="2">
    <location>
        <begin position="410"/>
        <end position="422"/>
    </location>
</feature>
<dbReference type="InterPro" id="IPR002048">
    <property type="entry name" value="EF_hand_dom"/>
</dbReference>
<feature type="compositionally biased region" description="Acidic residues" evidence="2">
    <location>
        <begin position="488"/>
        <end position="502"/>
    </location>
</feature>
<feature type="compositionally biased region" description="Basic and acidic residues" evidence="2">
    <location>
        <begin position="23"/>
        <end position="43"/>
    </location>
</feature>
<feature type="compositionally biased region" description="Basic and acidic residues" evidence="2">
    <location>
        <begin position="235"/>
        <end position="246"/>
    </location>
</feature>
<feature type="domain" description="EF-hand" evidence="3">
    <location>
        <begin position="652"/>
        <end position="687"/>
    </location>
</feature>
<feature type="region of interest" description="Disordered" evidence="2">
    <location>
        <begin position="559"/>
        <end position="595"/>
    </location>
</feature>
<comment type="caution">
    <text evidence="4">The sequence shown here is derived from an EMBL/GenBank/DDBJ whole genome shotgun (WGS) entry which is preliminary data.</text>
</comment>
<protein>
    <recommendedName>
        <fullName evidence="3">EF-hand domain-containing protein</fullName>
    </recommendedName>
</protein>
<keyword evidence="5" id="KW-1185">Reference proteome</keyword>
<name>A0AAU9WDN3_9CNID</name>
<feature type="region of interest" description="Disordered" evidence="2">
    <location>
        <begin position="1238"/>
        <end position="1274"/>
    </location>
</feature>
<dbReference type="PROSITE" id="PS00018">
    <property type="entry name" value="EF_HAND_1"/>
    <property type="match status" value="1"/>
</dbReference>
<dbReference type="CDD" id="cd22968">
    <property type="entry name" value="DD_EFCAB5"/>
    <property type="match status" value="1"/>
</dbReference>
<evidence type="ECO:0000256" key="2">
    <source>
        <dbReference type="SAM" id="MobiDB-lite"/>
    </source>
</evidence>
<dbReference type="Gene3D" id="1.20.920.20">
    <property type="match status" value="1"/>
</dbReference>
<accession>A0AAU9WDN3</accession>
<dbReference type="InterPro" id="IPR018247">
    <property type="entry name" value="EF_Hand_1_Ca_BS"/>
</dbReference>
<proteinExistence type="predicted"/>
<evidence type="ECO:0000313" key="4">
    <source>
        <dbReference type="EMBL" id="CAH3110775.1"/>
    </source>
</evidence>
<dbReference type="Proteomes" id="UP001159428">
    <property type="component" value="Unassembled WGS sequence"/>
</dbReference>
<dbReference type="AlphaFoldDB" id="A0AAU9WDN3"/>
<dbReference type="PANTHER" id="PTHR46788:SF1">
    <property type="entry name" value="EF-HAND CALCIUM-BINDING DOMAIN-CONTAINING PROTEIN 5"/>
    <property type="match status" value="1"/>
</dbReference>
<dbReference type="PANTHER" id="PTHR46788">
    <property type="entry name" value="EF-HAND CALCIUM-BINDING DOMAIN-CONTAINING PROTEIN 5"/>
    <property type="match status" value="1"/>
</dbReference>
<dbReference type="Gene3D" id="3.30.450.40">
    <property type="match status" value="1"/>
</dbReference>
<evidence type="ECO:0000313" key="5">
    <source>
        <dbReference type="Proteomes" id="UP001159428"/>
    </source>
</evidence>
<dbReference type="GO" id="GO:0005509">
    <property type="term" value="F:calcium ion binding"/>
    <property type="evidence" value="ECO:0007669"/>
    <property type="project" value="InterPro"/>
</dbReference>
<dbReference type="InterPro" id="IPR029016">
    <property type="entry name" value="GAF-like_dom_sf"/>
</dbReference>
<evidence type="ECO:0000256" key="1">
    <source>
        <dbReference type="ARBA" id="ARBA00022837"/>
    </source>
</evidence>
<dbReference type="Gene3D" id="1.20.890.10">
    <property type="entry name" value="cAMP-dependent protein kinase regulatory subunit, dimerization-anchoring domain"/>
    <property type="match status" value="1"/>
</dbReference>
<dbReference type="SUPFAM" id="SSF55781">
    <property type="entry name" value="GAF domain-like"/>
    <property type="match status" value="1"/>
</dbReference>
<feature type="region of interest" description="Disordered" evidence="2">
    <location>
        <begin position="1"/>
        <end position="43"/>
    </location>
</feature>
<dbReference type="InterPro" id="IPR003018">
    <property type="entry name" value="GAF"/>
</dbReference>
<feature type="region of interest" description="Disordered" evidence="2">
    <location>
        <begin position="227"/>
        <end position="250"/>
    </location>
</feature>
<gene>
    <name evidence="4" type="ORF">PMEA_00003815</name>
</gene>
<feature type="compositionally biased region" description="Polar residues" evidence="2">
    <location>
        <begin position="1263"/>
        <end position="1274"/>
    </location>
</feature>
<dbReference type="SUPFAM" id="SSF47473">
    <property type="entry name" value="EF-hand"/>
    <property type="match status" value="1"/>
</dbReference>
<feature type="compositionally biased region" description="Acidic residues" evidence="2">
    <location>
        <begin position="559"/>
        <end position="574"/>
    </location>
</feature>
<dbReference type="EMBL" id="CALNXJ010000012">
    <property type="protein sequence ID" value="CAH3110775.1"/>
    <property type="molecule type" value="Genomic_DNA"/>
</dbReference>
<organism evidence="4 5">
    <name type="scientific">Pocillopora meandrina</name>
    <dbReference type="NCBI Taxonomy" id="46732"/>
    <lineage>
        <taxon>Eukaryota</taxon>
        <taxon>Metazoa</taxon>
        <taxon>Cnidaria</taxon>
        <taxon>Anthozoa</taxon>
        <taxon>Hexacorallia</taxon>
        <taxon>Scleractinia</taxon>
        <taxon>Astrocoeniina</taxon>
        <taxon>Pocilloporidae</taxon>
        <taxon>Pocillopora</taxon>
    </lineage>
</organism>
<evidence type="ECO:0000259" key="3">
    <source>
        <dbReference type="PROSITE" id="PS50222"/>
    </source>
</evidence>
<dbReference type="PROSITE" id="PS50222">
    <property type="entry name" value="EF_HAND_2"/>
    <property type="match status" value="1"/>
</dbReference>
<feature type="compositionally biased region" description="Basic and acidic residues" evidence="2">
    <location>
        <begin position="463"/>
        <end position="475"/>
    </location>
</feature>
<keyword evidence="1" id="KW-0106">Calcium</keyword>
<sequence length="1274" mass="145314">MAAAVALSKEPPNATEIEFELDDFGKDDLEENDFRRSESMSSERPRALSVSDVLSQHIMERDGMASPIIRAFTRSAINRWRGNAEKKITRRLMEVKAERKKRDAESKELTRLVARTVPLDVLARDWLNDNEISSDVRVYLVENLMPTLILGVEKLLNEVEKRDLADSEGFCPDFNPIDYLAQFLMRNNPRYSNFAEASPYAKGLRKVVEDLKKEVFSMENNKLAKLKADAKKRREAREKEENERNREKRRRSIALEEQFPEWTADWNGVLPLSVVQNVLKSFEEVATNLPDEIRKGAAFLIPLEPTDSTDKMVNLQQFKEYVRPYAGNLSKEAFNAFIEHLTRCAAHYRIATVKEAMRLTLRNLFLSCDMKNSGHVDRKRILDIMSSFYDNAVEAVRSSLQNPRKWPVLEIEETTDEDEDEEPKGKQDTGTGTDDQPKIQVEQADPGEIPPKEDTNDPEQVSEELKEGEKEKLEETPAEEDTAQKPTEEDEKPQEAEEGEEQSIDKAKEQTGDGNGDEQIEGEEDDNQDELQDNAVEKENIKEKLLDNEEEDRKLLESIPDEIDDQMSDQEDTETSASTLPRPRSATEGSAFDENSLNQPQFIHLLEKFLGNTPIKQVFDDLVRFVRASYVETDDERMARINKARLEARSAKRRRQVDQLYELWDVNASGYLELDEIQVVLNKWRVDGIENFKQALKVFGEVDNTLNKRTFRECIDAIIKSFPEEDVFDSLIHFLTTSVERSFEERRRGDARKRWMTMIDAAAQTGGAQLDPVYRAVYHVLFKDADEHGKGKILSSSVSMLENNDDPSQMHRGETILRYMSSTVDDIPYVVGKVLYRDMKTVSWAAVDSGKPIHVPKVSTHSGVTMWNPTRREEGGDGSFIALPLKDHERRVIGILGIDTLADPHKPVFITHEISFFQGVAKALSQAIQFVDIRRKTLRVAESAVSWILRRSPNVQNVNVYLVEPGLKPSDGLVLRRMRTLAHNGFSQHYTSPPRLDRRDNLFRDYLFKCVESSETITADAYGERHMAFPLRDGEGRAVAVVDISIGELRALPPHENKEIQRMLKLLAKAHREVAREITSGAAEKHIVLEVEKEYEDARIDVLFDRLMLLDLRENVGRLDARAFAEIKSYKDPPKVIHDILKAVLGIFHPDLEKQDKFNEWSMCKQMVNPDLVRLITSYDPTARANTVSVDAKSLAGKLQDVPQGAVAKHGSLPAQYLFNWAFVCLSLIEHTEKMCETRPGKVVSPQAKSEVVTDVGKGRPSPQETWTRSETTE</sequence>
<feature type="compositionally biased region" description="Acidic residues" evidence="2">
    <location>
        <begin position="515"/>
        <end position="530"/>
    </location>
</feature>
<feature type="region of interest" description="Disordered" evidence="2">
    <location>
        <begin position="407"/>
        <end position="530"/>
    </location>
</feature>
<dbReference type="InterPro" id="IPR011992">
    <property type="entry name" value="EF-hand-dom_pair"/>
</dbReference>
<dbReference type="Pfam" id="PF01590">
    <property type="entry name" value="GAF"/>
    <property type="match status" value="1"/>
</dbReference>
<reference evidence="4 5" key="1">
    <citation type="submission" date="2022-05" db="EMBL/GenBank/DDBJ databases">
        <authorList>
            <consortium name="Genoscope - CEA"/>
            <person name="William W."/>
        </authorList>
    </citation>
    <scope>NUCLEOTIDE SEQUENCE [LARGE SCALE GENOMIC DNA]</scope>
</reference>